<evidence type="ECO:0000256" key="2">
    <source>
        <dbReference type="ARBA" id="ARBA00022692"/>
    </source>
</evidence>
<dbReference type="GO" id="GO:0005886">
    <property type="term" value="C:plasma membrane"/>
    <property type="evidence" value="ECO:0007669"/>
    <property type="project" value="UniProtKB-UniRule"/>
</dbReference>
<evidence type="ECO:0000256" key="1">
    <source>
        <dbReference type="ARBA" id="ARBA00022475"/>
    </source>
</evidence>
<comment type="catalytic activity">
    <reaction evidence="7">
        <text>a peptidoglycan chain = a peptidoglycan chain with N-acetyl-1,6-anhydromuramyl-[peptide] at the reducing end + a peptidoglycan chain with N-acetylglucosamine at the non-reducing end.</text>
        <dbReference type="EC" id="4.2.2.29"/>
    </reaction>
</comment>
<comment type="similarity">
    <text evidence="7">Belongs to the transglycosylase MltG family.</text>
</comment>
<proteinExistence type="inferred from homology"/>
<sequence length="343" mass="39243">MKKLIFLIIIICGAIGAWFVHSEIFSAEAQYADKVTFSITKGETVSQVAKKLEEKHVIRSAWFFKKYLSFKKLDKEIREGQFEVEAPITLARVINSLANPTQAETTITILPGWDLRDIADYFEKQGIASSTDFLAVVGQSAYNYKIARETAPVVAGDWGITTDKPNFVSYDGYLAPDTYRIFKNATIEEIVQKLIDERESQFTDQMYSDIEKSGRTVFEVLTMASILEREVRSSEDKKIVADLFWRRYDQNWALQADSTVHYAVNKKGDVFTTAEDRDSLSPWNTYRYPGLPLGPISTPNIDSIMAAIYPENNDYWYFLTDDKGVVIYGKTLEEHNTNRLKYL</sequence>
<evidence type="ECO:0000256" key="6">
    <source>
        <dbReference type="ARBA" id="ARBA00023316"/>
    </source>
</evidence>
<dbReference type="Gene3D" id="3.30.1490.480">
    <property type="entry name" value="Endolytic murein transglycosylase"/>
    <property type="match status" value="1"/>
</dbReference>
<keyword evidence="6 7" id="KW-0961">Cell wall biogenesis/degradation</keyword>
<dbReference type="EC" id="4.2.2.29" evidence="7"/>
<dbReference type="GO" id="GO:0008932">
    <property type="term" value="F:lytic endotransglycosylase activity"/>
    <property type="evidence" value="ECO:0007669"/>
    <property type="project" value="UniProtKB-UniRule"/>
</dbReference>
<dbReference type="InterPro" id="IPR003770">
    <property type="entry name" value="MLTG-like"/>
</dbReference>
<dbReference type="Proteomes" id="UP000231453">
    <property type="component" value="Unassembled WGS sequence"/>
</dbReference>
<reference evidence="9" key="1">
    <citation type="submission" date="2017-09" db="EMBL/GenBank/DDBJ databases">
        <title>Depth-based differentiation of microbial function through sediment-hosted aquifers and enrichment of novel symbionts in the deep terrestrial subsurface.</title>
        <authorList>
            <person name="Probst A.J."/>
            <person name="Ladd B."/>
            <person name="Jarett J.K."/>
            <person name="Geller-Mcgrath D.E."/>
            <person name="Sieber C.M.K."/>
            <person name="Emerson J.B."/>
            <person name="Anantharaman K."/>
            <person name="Thomas B.C."/>
            <person name="Malmstrom R."/>
            <person name="Stieglmeier M."/>
            <person name="Klingl A."/>
            <person name="Woyke T."/>
            <person name="Ryan C.M."/>
            <person name="Banfield J.F."/>
        </authorList>
    </citation>
    <scope>NUCLEOTIDE SEQUENCE [LARGE SCALE GENOMIC DNA]</scope>
</reference>
<protein>
    <recommendedName>
        <fullName evidence="7">Endolytic murein transglycosylase</fullName>
        <ecNumber evidence="7">4.2.2.29</ecNumber>
    </recommendedName>
    <alternativeName>
        <fullName evidence="7">Peptidoglycan lytic transglycosylase</fullName>
    </alternativeName>
    <alternativeName>
        <fullName evidence="7">Peptidoglycan polymerization terminase</fullName>
    </alternativeName>
</protein>
<keyword evidence="2 7" id="KW-0812">Transmembrane</keyword>
<gene>
    <name evidence="7" type="primary">mltG</name>
    <name evidence="8" type="ORF">COX80_00975</name>
</gene>
<dbReference type="EMBL" id="PFPL01000016">
    <property type="protein sequence ID" value="PIZ96595.1"/>
    <property type="molecule type" value="Genomic_DNA"/>
</dbReference>
<keyword evidence="5 7" id="KW-0456">Lyase</keyword>
<evidence type="ECO:0000256" key="5">
    <source>
        <dbReference type="ARBA" id="ARBA00023239"/>
    </source>
</evidence>
<organism evidence="8 9">
    <name type="scientific">Candidatus Magasanikbacteria bacterium CG_4_10_14_0_2_um_filter_33_14</name>
    <dbReference type="NCBI Taxonomy" id="1974636"/>
    <lineage>
        <taxon>Bacteria</taxon>
        <taxon>Candidatus Magasanikiibacteriota</taxon>
    </lineage>
</organism>
<comment type="caution">
    <text evidence="8">The sequence shown here is derived from an EMBL/GenBank/DDBJ whole genome shotgun (WGS) entry which is preliminary data.</text>
</comment>
<keyword evidence="4 7" id="KW-0472">Membrane</keyword>
<dbReference type="PANTHER" id="PTHR30518">
    <property type="entry name" value="ENDOLYTIC MUREIN TRANSGLYCOSYLASE"/>
    <property type="match status" value="1"/>
</dbReference>
<accession>A0A2M7VBN8</accession>
<comment type="function">
    <text evidence="7">Functions as a peptidoglycan terminase that cleaves nascent peptidoglycan strands endolytically to terminate their elongation.</text>
</comment>
<keyword evidence="1 7" id="KW-1003">Cell membrane</keyword>
<evidence type="ECO:0000313" key="9">
    <source>
        <dbReference type="Proteomes" id="UP000231453"/>
    </source>
</evidence>
<dbReference type="AlphaFoldDB" id="A0A2M7VBN8"/>
<evidence type="ECO:0000256" key="4">
    <source>
        <dbReference type="ARBA" id="ARBA00023136"/>
    </source>
</evidence>
<evidence type="ECO:0000256" key="3">
    <source>
        <dbReference type="ARBA" id="ARBA00022989"/>
    </source>
</evidence>
<dbReference type="GO" id="GO:0009252">
    <property type="term" value="P:peptidoglycan biosynthetic process"/>
    <property type="evidence" value="ECO:0007669"/>
    <property type="project" value="UniProtKB-UniRule"/>
</dbReference>
<dbReference type="Pfam" id="PF02618">
    <property type="entry name" value="YceG"/>
    <property type="match status" value="1"/>
</dbReference>
<dbReference type="GO" id="GO:0071555">
    <property type="term" value="P:cell wall organization"/>
    <property type="evidence" value="ECO:0007669"/>
    <property type="project" value="UniProtKB-KW"/>
</dbReference>
<dbReference type="PANTHER" id="PTHR30518:SF2">
    <property type="entry name" value="ENDOLYTIC MUREIN TRANSGLYCOSYLASE"/>
    <property type="match status" value="1"/>
</dbReference>
<evidence type="ECO:0000256" key="7">
    <source>
        <dbReference type="HAMAP-Rule" id="MF_02065"/>
    </source>
</evidence>
<name>A0A2M7VBN8_9BACT</name>
<dbReference type="NCBIfam" id="TIGR00247">
    <property type="entry name" value="endolytic transglycosylase MltG"/>
    <property type="match status" value="1"/>
</dbReference>
<dbReference type="HAMAP" id="MF_02065">
    <property type="entry name" value="MltG"/>
    <property type="match status" value="1"/>
</dbReference>
<feature type="site" description="Important for catalytic activity" evidence="7">
    <location>
        <position position="230"/>
    </location>
</feature>
<evidence type="ECO:0000313" key="8">
    <source>
        <dbReference type="EMBL" id="PIZ96595.1"/>
    </source>
</evidence>
<keyword evidence="3 7" id="KW-1133">Transmembrane helix</keyword>